<gene>
    <name evidence="7" type="ORF">CHS0354_021690</name>
</gene>
<evidence type="ECO:0000256" key="5">
    <source>
        <dbReference type="ARBA" id="ARBA00093456"/>
    </source>
</evidence>
<comment type="caution">
    <text evidence="7">The sequence shown here is derived from an EMBL/GenBank/DDBJ whole genome shotgun (WGS) entry which is preliminary data.</text>
</comment>
<reference evidence="7" key="3">
    <citation type="submission" date="2023-05" db="EMBL/GenBank/DDBJ databases">
        <authorList>
            <person name="Smith C.H."/>
        </authorList>
    </citation>
    <scope>NUCLEOTIDE SEQUENCE</scope>
    <source>
        <strain evidence="7">CHS0354</strain>
        <tissue evidence="7">Mantle</tissue>
    </source>
</reference>
<evidence type="ECO:0000256" key="6">
    <source>
        <dbReference type="SAM" id="MobiDB-lite"/>
    </source>
</evidence>
<evidence type="ECO:0000256" key="4">
    <source>
        <dbReference type="ARBA" id="ARBA00023242"/>
    </source>
</evidence>
<dbReference type="GO" id="GO:0031573">
    <property type="term" value="P:mitotic intra-S DNA damage checkpoint signaling"/>
    <property type="evidence" value="ECO:0007669"/>
    <property type="project" value="TreeGrafter"/>
</dbReference>
<evidence type="ECO:0000256" key="1">
    <source>
        <dbReference type="ARBA" id="ARBA00004123"/>
    </source>
</evidence>
<dbReference type="EMBL" id="JAEAOA010001325">
    <property type="protein sequence ID" value="KAK3612016.1"/>
    <property type="molecule type" value="Genomic_DNA"/>
</dbReference>
<dbReference type="GO" id="GO:0036297">
    <property type="term" value="P:interstrand cross-link repair"/>
    <property type="evidence" value="ECO:0007669"/>
    <property type="project" value="TreeGrafter"/>
</dbReference>
<dbReference type="GO" id="GO:1990918">
    <property type="term" value="P:double-strand break repair involved in meiotic recombination"/>
    <property type="evidence" value="ECO:0007669"/>
    <property type="project" value="TreeGrafter"/>
</dbReference>
<keyword evidence="8" id="KW-1185">Reference proteome</keyword>
<dbReference type="PANTHER" id="PTHR32086">
    <property type="entry name" value="FANCONI ANEMIA GROUP D2 PROTEIN"/>
    <property type="match status" value="1"/>
</dbReference>
<keyword evidence="2" id="KW-1017">Isopeptide bond</keyword>
<feature type="region of interest" description="Disordered" evidence="6">
    <location>
        <begin position="838"/>
        <end position="888"/>
    </location>
</feature>
<protein>
    <recommendedName>
        <fullName evidence="9">Fanconi anemia group D2 protein</fullName>
    </recommendedName>
</protein>
<dbReference type="Proteomes" id="UP001195483">
    <property type="component" value="Unassembled WGS sequence"/>
</dbReference>
<evidence type="ECO:0000313" key="8">
    <source>
        <dbReference type="Proteomes" id="UP001195483"/>
    </source>
</evidence>
<evidence type="ECO:0008006" key="9">
    <source>
        <dbReference type="Google" id="ProtNLM"/>
    </source>
</evidence>
<dbReference type="PANTHER" id="PTHR32086:SF0">
    <property type="entry name" value="FANCONI ANEMIA GROUP D2 PROTEIN"/>
    <property type="match status" value="1"/>
</dbReference>
<comment type="subcellular location">
    <subcellularLocation>
        <location evidence="1">Nucleus</location>
    </subcellularLocation>
</comment>
<feature type="compositionally biased region" description="Polar residues" evidence="6">
    <location>
        <begin position="872"/>
        <end position="882"/>
    </location>
</feature>
<feature type="compositionally biased region" description="Polar residues" evidence="6">
    <location>
        <begin position="1383"/>
        <end position="1396"/>
    </location>
</feature>
<dbReference type="GO" id="GO:0005634">
    <property type="term" value="C:nucleus"/>
    <property type="evidence" value="ECO:0007669"/>
    <property type="project" value="UniProtKB-SubCell"/>
</dbReference>
<keyword evidence="4" id="KW-0539">Nucleus</keyword>
<organism evidence="7 8">
    <name type="scientific">Potamilus streckersoni</name>
    <dbReference type="NCBI Taxonomy" id="2493646"/>
    <lineage>
        <taxon>Eukaryota</taxon>
        <taxon>Metazoa</taxon>
        <taxon>Spiralia</taxon>
        <taxon>Lophotrochozoa</taxon>
        <taxon>Mollusca</taxon>
        <taxon>Bivalvia</taxon>
        <taxon>Autobranchia</taxon>
        <taxon>Heteroconchia</taxon>
        <taxon>Palaeoheterodonta</taxon>
        <taxon>Unionida</taxon>
        <taxon>Unionoidea</taxon>
        <taxon>Unionidae</taxon>
        <taxon>Ambleminae</taxon>
        <taxon>Lampsilini</taxon>
        <taxon>Potamilus</taxon>
    </lineage>
</organism>
<accession>A0AAE0WET7</accession>
<feature type="compositionally biased region" description="Acidic residues" evidence="6">
    <location>
        <begin position="1399"/>
        <end position="1417"/>
    </location>
</feature>
<evidence type="ECO:0000256" key="2">
    <source>
        <dbReference type="ARBA" id="ARBA00022499"/>
    </source>
</evidence>
<dbReference type="GO" id="GO:0000793">
    <property type="term" value="C:condensed chromosome"/>
    <property type="evidence" value="ECO:0007669"/>
    <property type="project" value="TreeGrafter"/>
</dbReference>
<feature type="region of interest" description="Disordered" evidence="6">
    <location>
        <begin position="1382"/>
        <end position="1442"/>
    </location>
</feature>
<comment type="similarity">
    <text evidence="5">Belongs to the Fanconi anemia protein FANCD2 family.</text>
</comment>
<keyword evidence="3" id="KW-0832">Ubl conjugation</keyword>
<feature type="compositionally biased region" description="Basic residues" evidence="6">
    <location>
        <begin position="843"/>
        <end position="856"/>
    </location>
</feature>
<name>A0AAE0WET7_9BIVA</name>
<sequence>MELDKSTKMKRKVIDQPNRGSANVSSGIGKKRKGSKESEDDYKDDLIFCRLINEAGIQLKNGNKYNEIVTEQAVFQRNLCTAMKKQIHYQEVLDDFVEGFQKYIEEPKRFHHSLLPCITPPDCESIRSGCRASVVKILLGVDIIQPQIMNVLLEKLAELIGDEDTNFIENGMIVNLPHLLMSQFQWLDRIVNSKEVTQKMLEIISVAHIDVQREIICCLPKVVEDSEHADVAVALRDILVENNRLTVPILDALSNLTLKLDILAQVRESVIQSLASVEMEDLPVVVKFLLQSVNTQDAFQVISELRANLDFSVSTFQSMKKPGNSEKSTDIDASHKTDALILDAIRSAIQYQKNVAETWIKVLESLKQPGDHRMIDIFVLLILHATPRKKAVESLFRNKIRSGCFTEALLKPIYMHHSKVLQDYFTSLLSIVEVLLRSPEPAILHFACVLYKLTFKTFQAYHQQEIVGNLVAHIGSGFEREVDASLEILVDLVETDLPKMSPFAILVKGVLDYIDNLSVSQIRKLYQILSVLAFKNPQQGGLIQDDLYIVIRKELSDQNTKYKRMGIIGGIFVMKNIVQCVADESSMREDQYRQIVNLLQLVKTSSSQTPEAASLFLDELSSVIMKGQLHAKIEDWISENMTADFQDKYVVDLEETPQGCGGFSIEPMFGLDDEIDGAIAINLLSCVVQSQDKAAKMKKDSLSADPVCMAPHFRLLHACEMRQSGDLVNIDALLGCPLYMIKDDIYEKLESLSTKEKDTICGSLFFAINWFIEVVNGFANQTDPEMKWKVITRLHNITTLRDKLQLCLKACPNFKPPAAIFDLEESVVPTFTAPSISKVQDRGKKRGRKPAKRKAAKTGSDDEDKDSRESTVLENDSQTGIQESEKPDSKEKAAVNLAAYRAYFRELDLSVFTILNFGHISKAALDTEMNTKATTEILIQPPQLKFLLEDFCQKLEHSLIACQSKRRTLFKSRGDKKVGFSNLDQYSPLDIATIAVKLLPALCNHLEGVVCFFQSMIAQNDGLIDGPGSHSDESIMMGSCCQYLIQAILAIFSWNGFQMPENRDLLKEGLNVLVHRIKSHGQTQMIFSDLLIGAIKYVENLVSIVPDLTTAVLVMKLLICLTEKGKSHDSGKNLAKYSEEILKREWLGPDREKDRGTKYNENLQMIIKTYIVYSENPLVAMETIATKGIPELLEADKDKNAGSITYPTMTKASFPVYYRVMFSELLESIKSIQPTKQSDSREVGVDRLLQWNSAVRILHILINLIKAFDARGNLGSALKYGRQFVDIFLRQGMPLLDKMFRTHRADIQGLLKNLQLSTRAMHHVCGHSKIMKDVALTNQVPMLKRSLEGFVFRVKAMLTVNKCLEAFWLGNLKNRDLQGEEILSQTSTVEESNTRGTESEGEETIPDDDGSESEVEMDNQSNGSNETENESGDKEGSYSQLY</sequence>
<proteinExistence type="inferred from homology"/>
<evidence type="ECO:0000256" key="3">
    <source>
        <dbReference type="ARBA" id="ARBA00022843"/>
    </source>
</evidence>
<dbReference type="Pfam" id="PF14631">
    <property type="entry name" value="FancD2"/>
    <property type="match status" value="1"/>
</dbReference>
<dbReference type="InterPro" id="IPR016024">
    <property type="entry name" value="ARM-type_fold"/>
</dbReference>
<reference evidence="7" key="1">
    <citation type="journal article" date="2021" name="Genome Biol. Evol.">
        <title>A High-Quality Reference Genome for a Parasitic Bivalve with Doubly Uniparental Inheritance (Bivalvia: Unionida).</title>
        <authorList>
            <person name="Smith C.H."/>
        </authorList>
    </citation>
    <scope>NUCLEOTIDE SEQUENCE</scope>
    <source>
        <strain evidence="7">CHS0354</strain>
    </source>
</reference>
<dbReference type="InterPro" id="IPR029448">
    <property type="entry name" value="FANCD2"/>
</dbReference>
<evidence type="ECO:0000313" key="7">
    <source>
        <dbReference type="EMBL" id="KAK3612016.1"/>
    </source>
</evidence>
<dbReference type="SUPFAM" id="SSF48371">
    <property type="entry name" value="ARM repeat"/>
    <property type="match status" value="1"/>
</dbReference>
<dbReference type="GO" id="GO:0070182">
    <property type="term" value="F:DNA polymerase binding"/>
    <property type="evidence" value="ECO:0007669"/>
    <property type="project" value="TreeGrafter"/>
</dbReference>
<reference evidence="7" key="2">
    <citation type="journal article" date="2021" name="Genome Biol. Evol.">
        <title>Developing a high-quality reference genome for a parasitic bivalve with doubly uniparental inheritance (Bivalvia: Unionida).</title>
        <authorList>
            <person name="Smith C.H."/>
        </authorList>
    </citation>
    <scope>NUCLEOTIDE SEQUENCE</scope>
    <source>
        <strain evidence="7">CHS0354</strain>
        <tissue evidence="7">Mantle</tissue>
    </source>
</reference>
<feature type="region of interest" description="Disordered" evidence="6">
    <location>
        <begin position="1"/>
        <end position="38"/>
    </location>
</feature>
<dbReference type="CDD" id="cd11721">
    <property type="entry name" value="FANCD2"/>
    <property type="match status" value="1"/>
</dbReference>
<dbReference type="GO" id="GO:0007129">
    <property type="term" value="P:homologous chromosome pairing at meiosis"/>
    <property type="evidence" value="ECO:0007669"/>
    <property type="project" value="TreeGrafter"/>
</dbReference>